<reference evidence="2 3" key="1">
    <citation type="submission" date="2019-02" db="EMBL/GenBank/DDBJ databases">
        <title>Deep-cultivation of Planctomycetes and their phenomic and genomic characterization uncovers novel biology.</title>
        <authorList>
            <person name="Wiegand S."/>
            <person name="Jogler M."/>
            <person name="Boedeker C."/>
            <person name="Pinto D."/>
            <person name="Vollmers J."/>
            <person name="Rivas-Marin E."/>
            <person name="Kohn T."/>
            <person name="Peeters S.H."/>
            <person name="Heuer A."/>
            <person name="Rast P."/>
            <person name="Oberbeckmann S."/>
            <person name="Bunk B."/>
            <person name="Jeske O."/>
            <person name="Meyerdierks A."/>
            <person name="Storesund J.E."/>
            <person name="Kallscheuer N."/>
            <person name="Luecker S."/>
            <person name="Lage O.M."/>
            <person name="Pohl T."/>
            <person name="Merkel B.J."/>
            <person name="Hornburger P."/>
            <person name="Mueller R.-W."/>
            <person name="Bruemmer F."/>
            <person name="Labrenz M."/>
            <person name="Spormann A.M."/>
            <person name="Op den Camp H."/>
            <person name="Overmann J."/>
            <person name="Amann R."/>
            <person name="Jetten M.S.M."/>
            <person name="Mascher T."/>
            <person name="Medema M.H."/>
            <person name="Devos D.P."/>
            <person name="Kaster A.-K."/>
            <person name="Ovreas L."/>
            <person name="Rohde M."/>
            <person name="Galperin M.Y."/>
            <person name="Jogler C."/>
        </authorList>
    </citation>
    <scope>NUCLEOTIDE SEQUENCE [LARGE SCALE GENOMIC DNA]</scope>
    <source>
        <strain evidence="2 3">HG66A1</strain>
    </source>
</reference>
<protein>
    <submittedName>
        <fullName evidence="2">Uncharacterized protein</fullName>
    </submittedName>
</protein>
<evidence type="ECO:0000256" key="1">
    <source>
        <dbReference type="SAM" id="MobiDB-lite"/>
    </source>
</evidence>
<evidence type="ECO:0000313" key="2">
    <source>
        <dbReference type="EMBL" id="QDT19857.1"/>
    </source>
</evidence>
<accession>A0A517PKF5</accession>
<keyword evidence="3" id="KW-1185">Reference proteome</keyword>
<dbReference type="EMBL" id="CP036266">
    <property type="protein sequence ID" value="QDT19857.1"/>
    <property type="molecule type" value="Genomic_DNA"/>
</dbReference>
<dbReference type="Proteomes" id="UP000320421">
    <property type="component" value="Chromosome"/>
</dbReference>
<proteinExistence type="predicted"/>
<gene>
    <name evidence="2" type="ORF">HG66A1_16250</name>
</gene>
<feature type="region of interest" description="Disordered" evidence="1">
    <location>
        <begin position="46"/>
        <end position="69"/>
    </location>
</feature>
<dbReference type="RefSeq" id="WP_145181822.1">
    <property type="nucleotide sequence ID" value="NZ_CP036266.1"/>
</dbReference>
<evidence type="ECO:0000313" key="3">
    <source>
        <dbReference type="Proteomes" id="UP000320421"/>
    </source>
</evidence>
<name>A0A517PKF5_9PLAN</name>
<organism evidence="2 3">
    <name type="scientific">Gimesia chilikensis</name>
    <dbReference type="NCBI Taxonomy" id="2605989"/>
    <lineage>
        <taxon>Bacteria</taxon>
        <taxon>Pseudomonadati</taxon>
        <taxon>Planctomycetota</taxon>
        <taxon>Planctomycetia</taxon>
        <taxon>Planctomycetales</taxon>
        <taxon>Planctomycetaceae</taxon>
        <taxon>Gimesia</taxon>
    </lineage>
</organism>
<sequence>MTFALIAASSVLVVLLTLVWAREFRLRRALQSLLARIFTQWRNTHEATEPDSKHHDAHDHSYSGDDRRM</sequence>
<dbReference type="AlphaFoldDB" id="A0A517PKF5"/>